<gene>
    <name evidence="1" type="ORF">SGCZBJ_21420</name>
</gene>
<dbReference type="Proteomes" id="UP000234479">
    <property type="component" value="Unassembled WGS sequence"/>
</dbReference>
<accession>A0A2N5D4J4</accession>
<sequence length="122" mass="12973">MLAALITATTSICAAQTALPETSGPAIEYDTVSAALIALKTKPGVAFTVQNGWDIATDEAAMTIWSFSPRGYSAYPAVVKRQVVQKGSQVSIKMSVHCEGSKVACDDLVRTFSRMNGFEVPQ</sequence>
<protein>
    <recommendedName>
        <fullName evidence="3">Molecular chaperone DnaJ</fullName>
    </recommendedName>
</protein>
<reference evidence="1 2" key="1">
    <citation type="submission" date="2017-12" db="EMBL/GenBank/DDBJ databases">
        <title>The genome sequence of Caulobacter sp. 410.</title>
        <authorList>
            <person name="Gao J."/>
            <person name="Mao X."/>
            <person name="Sun J."/>
        </authorList>
    </citation>
    <scope>NUCLEOTIDE SEQUENCE [LARGE SCALE GENOMIC DNA]</scope>
    <source>
        <strain evidence="1 2">410</strain>
    </source>
</reference>
<comment type="caution">
    <text evidence="1">The sequence shown here is derived from an EMBL/GenBank/DDBJ whole genome shotgun (WGS) entry which is preliminary data.</text>
</comment>
<proteinExistence type="predicted"/>
<dbReference type="RefSeq" id="WP_101719958.1">
    <property type="nucleotide sequence ID" value="NZ_PJRS01000044.1"/>
</dbReference>
<evidence type="ECO:0008006" key="3">
    <source>
        <dbReference type="Google" id="ProtNLM"/>
    </source>
</evidence>
<dbReference type="OrthoDB" id="6058248at2"/>
<organism evidence="1 2">
    <name type="scientific">Caulobacter zeae</name>
    <dbReference type="NCBI Taxonomy" id="2055137"/>
    <lineage>
        <taxon>Bacteria</taxon>
        <taxon>Pseudomonadati</taxon>
        <taxon>Pseudomonadota</taxon>
        <taxon>Alphaproteobacteria</taxon>
        <taxon>Caulobacterales</taxon>
        <taxon>Caulobacteraceae</taxon>
        <taxon>Caulobacter</taxon>
    </lineage>
</organism>
<dbReference type="EMBL" id="PJRS01000044">
    <property type="protein sequence ID" value="PLR20998.1"/>
    <property type="molecule type" value="Genomic_DNA"/>
</dbReference>
<evidence type="ECO:0000313" key="1">
    <source>
        <dbReference type="EMBL" id="PLR20998.1"/>
    </source>
</evidence>
<evidence type="ECO:0000313" key="2">
    <source>
        <dbReference type="Proteomes" id="UP000234479"/>
    </source>
</evidence>
<dbReference type="AlphaFoldDB" id="A0A2N5D4J4"/>
<name>A0A2N5D4J4_9CAUL</name>
<keyword evidence="2" id="KW-1185">Reference proteome</keyword>